<evidence type="ECO:0000313" key="3">
    <source>
        <dbReference type="Proteomes" id="UP001478133"/>
    </source>
</evidence>
<keyword evidence="3" id="KW-1185">Reference proteome</keyword>
<keyword evidence="1" id="KW-1133">Transmembrane helix</keyword>
<accession>A0ABV1HX92</accession>
<evidence type="ECO:0000313" key="2">
    <source>
        <dbReference type="EMBL" id="MEQ2566588.1"/>
    </source>
</evidence>
<reference evidence="2 3" key="1">
    <citation type="submission" date="2024-03" db="EMBL/GenBank/DDBJ databases">
        <title>Human intestinal bacterial collection.</title>
        <authorList>
            <person name="Pauvert C."/>
            <person name="Hitch T.C.A."/>
            <person name="Clavel T."/>
        </authorList>
    </citation>
    <scope>NUCLEOTIDE SEQUENCE [LARGE SCALE GENOMIC DNA]</scope>
    <source>
        <strain evidence="2 3">CLA-AP-H18</strain>
    </source>
</reference>
<dbReference type="EMBL" id="JBBMFI010000084">
    <property type="protein sequence ID" value="MEQ2566588.1"/>
    <property type="molecule type" value="Genomic_DNA"/>
</dbReference>
<comment type="caution">
    <text evidence="2">The sequence shown here is derived from an EMBL/GenBank/DDBJ whole genome shotgun (WGS) entry which is preliminary data.</text>
</comment>
<proteinExistence type="predicted"/>
<evidence type="ECO:0000256" key="1">
    <source>
        <dbReference type="SAM" id="Phobius"/>
    </source>
</evidence>
<feature type="transmembrane region" description="Helical" evidence="1">
    <location>
        <begin position="391"/>
        <end position="406"/>
    </location>
</feature>
<dbReference type="Proteomes" id="UP001478133">
    <property type="component" value="Unassembled WGS sequence"/>
</dbReference>
<dbReference type="RefSeq" id="WP_211148187.1">
    <property type="nucleotide sequence ID" value="NZ_JBBMEY010000012.1"/>
</dbReference>
<protein>
    <recommendedName>
        <fullName evidence="4">TrbL/VirB6 plasmid conjugal transfer protein</fullName>
    </recommendedName>
</protein>
<feature type="transmembrane region" description="Helical" evidence="1">
    <location>
        <begin position="273"/>
        <end position="292"/>
    </location>
</feature>
<organism evidence="2 3">
    <name type="scientific">Ruminococcoides intestinihominis</name>
    <dbReference type="NCBI Taxonomy" id="3133161"/>
    <lineage>
        <taxon>Bacteria</taxon>
        <taxon>Bacillati</taxon>
        <taxon>Bacillota</taxon>
        <taxon>Clostridia</taxon>
        <taxon>Eubacteriales</taxon>
        <taxon>Oscillospiraceae</taxon>
        <taxon>Ruminococcoides</taxon>
    </lineage>
</organism>
<keyword evidence="1" id="KW-0812">Transmembrane</keyword>
<evidence type="ECO:0008006" key="4">
    <source>
        <dbReference type="Google" id="ProtNLM"/>
    </source>
</evidence>
<name>A0ABV1HX92_9FIRM</name>
<feature type="transmembrane region" description="Helical" evidence="1">
    <location>
        <begin position="313"/>
        <end position="334"/>
    </location>
</feature>
<gene>
    <name evidence="2" type="ORF">ABFO16_10180</name>
</gene>
<feature type="transmembrane region" description="Helical" evidence="1">
    <location>
        <begin position="442"/>
        <end position="466"/>
    </location>
</feature>
<keyword evidence="1" id="KW-0472">Membrane</keyword>
<sequence length="513" mass="58007">MLTKYKVKNIKTISMDNSNRKRTKLIALLMLVIMLITITTGGASAVTIDKESTGGIQNIEYFEDEVLEDFRTHENVQRSPQRTYIFSDTYELIKRYNSYSHQVTKWCNNLNADKNNTNTKKNSNKATELSGEWHELFLNLRNLYDTVSRSCFSSDSDGKARWRDYQGGKYTYGDIITNNDYNNIRKNISSYNSDFNKLITNLKQANQKIKENNTSQVISNTTKLMSGQYSVVTYMWKQLGRTLKDFGNGNARKGSNFFGISWGTNSMKKIANLIAPITKAFAYCLVVILFGLNMTNTMLQFEFTSPRGILRALGTLLIAKIWVDLSVTVCGFIVSTVNSMNSQLLNLLKINAHGVVYLSNFEPKTVNASSWNFIGTIISFFQGLFWRGPELILIIALGFAIISVFIKILSRAFELTCLMAISPLAFACVANDEAKVYFKKFIGAFLSTCLYMTFMIICYAIGSQWLSEANSALDVATNSFFTNMKQLIPRFVIIFGICRIMAKPPKALTNLID</sequence>